<reference evidence="1" key="1">
    <citation type="submission" date="2022-07" db="EMBL/GenBank/DDBJ databases">
        <title>Evaluation of T. orientalis genome assembly methods using nanopore sequencing and analysis of variation between genomes.</title>
        <authorList>
            <person name="Yam J."/>
            <person name="Micallef M.L."/>
            <person name="Liu M."/>
            <person name="Djordjevic S.P."/>
            <person name="Bogema D.R."/>
            <person name="Jenkins C."/>
        </authorList>
    </citation>
    <scope>NUCLEOTIDE SEQUENCE</scope>
    <source>
        <strain evidence="1">Fish Creek</strain>
    </source>
</reference>
<dbReference type="Proteomes" id="UP000244803">
    <property type="component" value="Chromosome 3"/>
</dbReference>
<proteinExistence type="predicted"/>
<sequence length="249" mass="28320">MNKPELQFLPAGFLTLDVSEVMTPSLFEIDKTVGTRGIWDYTLFSVNKKYKQFLKLAKIVDSLTTDPLIYNVGDYPIETIVEKYEISGSTVLFITSTIPGPAGYFKNVIGFSLQNCGGRDFWNQLTQDEVTNYVESLERCGPIKIDISIHDEPTSIYSDQTSFDQNGFYIHFSINEPDGLAIEEGKYVFGKIKDKEPYEEGNIPSDPFKKTVKYLSEHTNTPNVVVTNSTVPRPLCYSDRREYHTILVY</sequence>
<dbReference type="OrthoDB" id="361355at2759"/>
<protein>
    <submittedName>
        <fullName evidence="1">Uncharacterized protein</fullName>
    </submittedName>
</protein>
<gene>
    <name evidence="1" type="ORF">MACJ_002093</name>
</gene>
<dbReference type="AlphaFoldDB" id="A0A976QR45"/>
<evidence type="ECO:0000313" key="1">
    <source>
        <dbReference type="EMBL" id="UKJ88847.1"/>
    </source>
</evidence>
<accession>A0A976QR45</accession>
<evidence type="ECO:0000313" key="2">
    <source>
        <dbReference type="Proteomes" id="UP000244803"/>
    </source>
</evidence>
<dbReference type="EMBL" id="CP056066">
    <property type="protein sequence ID" value="UKJ88847.1"/>
    <property type="molecule type" value="Genomic_DNA"/>
</dbReference>
<name>A0A976QR45_THEOR</name>
<organism evidence="1 2">
    <name type="scientific">Theileria orientalis</name>
    <dbReference type="NCBI Taxonomy" id="68886"/>
    <lineage>
        <taxon>Eukaryota</taxon>
        <taxon>Sar</taxon>
        <taxon>Alveolata</taxon>
        <taxon>Apicomplexa</taxon>
        <taxon>Aconoidasida</taxon>
        <taxon>Piroplasmida</taxon>
        <taxon>Theileriidae</taxon>
        <taxon>Theileria</taxon>
    </lineage>
</organism>